<evidence type="ECO:0000313" key="12">
    <source>
        <dbReference type="Proteomes" id="UP000314980"/>
    </source>
</evidence>
<dbReference type="InterPro" id="IPR047078">
    <property type="entry name" value="RhoGAP_OCRL1"/>
</dbReference>
<evidence type="ECO:0000313" key="11">
    <source>
        <dbReference type="Ensembl" id="ENSLCAP00010054581.1"/>
    </source>
</evidence>
<dbReference type="Gene3D" id="3.60.10.10">
    <property type="entry name" value="Endonuclease/exonuclease/phosphatase"/>
    <property type="match status" value="1"/>
</dbReference>
<dbReference type="Ensembl" id="ENSLCAT00010056001.1">
    <property type="protein sequence ID" value="ENSLCAP00010054581.1"/>
    <property type="gene ID" value="ENSLCAG00010025406.1"/>
</dbReference>
<reference evidence="11" key="2">
    <citation type="submission" date="2025-08" db="UniProtKB">
        <authorList>
            <consortium name="Ensembl"/>
        </authorList>
    </citation>
    <scope>IDENTIFICATION</scope>
</reference>
<dbReference type="Gene3D" id="1.10.555.10">
    <property type="entry name" value="Rho GTPase activation protein"/>
    <property type="match status" value="1"/>
</dbReference>
<keyword evidence="5" id="KW-0967">Endosome</keyword>
<reference evidence="12" key="1">
    <citation type="submission" date="2015-09" db="EMBL/GenBank/DDBJ databases">
        <authorList>
            <person name="Sai Rama Sridatta P."/>
        </authorList>
    </citation>
    <scope>NUCLEOTIDE SEQUENCE [LARGE SCALE GENOMIC DNA]</scope>
</reference>
<evidence type="ECO:0000256" key="7">
    <source>
        <dbReference type="ARBA" id="ARBA00023098"/>
    </source>
</evidence>
<name>A0A4W6FVD3_LATCA</name>
<keyword evidence="6" id="KW-0378">Hydrolase</keyword>
<gene>
    <name evidence="11" type="primary">OCRL</name>
</gene>
<dbReference type="EC" id="3.1.3.36" evidence="4"/>
<dbReference type="GO" id="GO:0004439">
    <property type="term" value="F:phosphatidylinositol-4,5-bisphosphate 5-phosphatase activity"/>
    <property type="evidence" value="ECO:0007669"/>
    <property type="project" value="UniProtKB-EC"/>
</dbReference>
<dbReference type="FunFam" id="2.60.40.10:FF:000132">
    <property type="entry name" value="Inositol polyphosphate 5-phosphatase OCRL-1 isoform b"/>
    <property type="match status" value="1"/>
</dbReference>
<sequence length="666" mass="77056">MRQAMFSSQAGQREYLIKHRLGKKENEYVDIQNFKFFTGTWNVNGQSPDSSLEPWLCCDAEPPDIYALGFQELDLSTEAFFYMDSSKEQLWVEAVERSLHPKAKYKRVRIIRLVGMMLVVFVKKNHKNHIKEVAAEHVGTGIMGKMGNKGGVAVRFVFHNTSFCIVNSHLAAHVEDFERRNQDYKDICARMTFHLLEHPPLSIVKHDVVIWLGDLNYRLFMYDASDVKQLIAQNELKKLQEVDQLNIQRQTKRAFTDFMEGDINFIPTYKYDPKTDRWDSSGKCRVPAWCDRILWRGNNVKQLKYRSHMELQTSDHKPVSSLFSIGVKVVNEQRHKKVFEEIVRAMDRMENDFLPSVSLSRREFTFENVKFRQLQKERFLITNDGQVPCHFAFIPKLNDSQYCKPWLRAEPSDGFLEPTETLEIYLEVYVSKDSVTLLNSGEDSIEDILVLHLDRGKDYFITISGNYMPSCFGTSLETLCRMKKPIREIPITKLIDLVLLQSVVCEMFHIVSLCVSQEDLFQTPGLQEELQSIIDCLDTSIPDTIPGCNHSVAEALLIFLEALPEPVVCYELYQRCLDCSHDSRLCKQLISQLPRAHRNVFRYLMAFLKELLKHSHNNNLTANLIATLFASLLIRPPPNLVGRQTSHERQKAIDFVMGFLMAGDEE</sequence>
<dbReference type="Gene3D" id="2.60.40.10">
    <property type="entry name" value="Immunoglobulins"/>
    <property type="match status" value="1"/>
</dbReference>
<dbReference type="GeneTree" id="ENSGT00940000157996"/>
<evidence type="ECO:0000256" key="1">
    <source>
        <dbReference type="ARBA" id="ARBA00004146"/>
    </source>
</evidence>
<keyword evidence="8" id="KW-0472">Membrane</keyword>
<dbReference type="Pfam" id="PF21310">
    <property type="entry name" value="OCRL-like_ASH"/>
    <property type="match status" value="1"/>
</dbReference>
<dbReference type="InterPro" id="IPR000198">
    <property type="entry name" value="RhoGAP_dom"/>
</dbReference>
<evidence type="ECO:0000256" key="4">
    <source>
        <dbReference type="ARBA" id="ARBA00013044"/>
    </source>
</evidence>
<dbReference type="InterPro" id="IPR013783">
    <property type="entry name" value="Ig-like_fold"/>
</dbReference>
<evidence type="ECO:0000256" key="2">
    <source>
        <dbReference type="ARBA" id="ARBA00004580"/>
    </source>
</evidence>
<dbReference type="GO" id="GO:0030670">
    <property type="term" value="C:phagocytic vesicle membrane"/>
    <property type="evidence" value="ECO:0007669"/>
    <property type="project" value="UniProtKB-SubCell"/>
</dbReference>
<dbReference type="AlphaFoldDB" id="A0A4W6FVD3"/>
<dbReference type="InterPro" id="IPR036691">
    <property type="entry name" value="Endo/exonu/phosph_ase_sf"/>
</dbReference>
<dbReference type="Pfam" id="PF22669">
    <property type="entry name" value="Exo_endo_phos2"/>
    <property type="match status" value="1"/>
</dbReference>
<keyword evidence="7" id="KW-0443">Lipid metabolism</keyword>
<dbReference type="InterPro" id="IPR000300">
    <property type="entry name" value="IPPc"/>
</dbReference>
<dbReference type="CDD" id="cd04380">
    <property type="entry name" value="RhoGAP_OCRL1"/>
    <property type="match status" value="1"/>
</dbReference>
<evidence type="ECO:0000256" key="5">
    <source>
        <dbReference type="ARBA" id="ARBA00022753"/>
    </source>
</evidence>
<keyword evidence="9" id="KW-0968">Cytoplasmic vesicle</keyword>
<dbReference type="PANTHER" id="PTHR11200">
    <property type="entry name" value="INOSITOL 5-PHOSPHATASE"/>
    <property type="match status" value="1"/>
</dbReference>
<dbReference type="InterPro" id="IPR008936">
    <property type="entry name" value="Rho_GTPase_activation_prot"/>
</dbReference>
<dbReference type="SMART" id="SM00324">
    <property type="entry name" value="RhoGAP"/>
    <property type="match status" value="1"/>
</dbReference>
<comment type="subcellular location">
    <subcellularLocation>
        <location evidence="2">Cytoplasmic vesicle</location>
        <location evidence="2">Phagosome membrane</location>
    </subcellularLocation>
    <subcellularLocation>
        <location evidence="1">Early endosome membrane</location>
    </subcellularLocation>
</comment>
<evidence type="ECO:0000259" key="10">
    <source>
        <dbReference type="PROSITE" id="PS50238"/>
    </source>
</evidence>
<proteinExistence type="inferred from homology"/>
<dbReference type="SUPFAM" id="SSF48350">
    <property type="entry name" value="GTPase activation domain, GAP"/>
    <property type="match status" value="1"/>
</dbReference>
<dbReference type="PROSITE" id="PS50238">
    <property type="entry name" value="RHOGAP"/>
    <property type="match status" value="1"/>
</dbReference>
<comment type="similarity">
    <text evidence="3">Belongs to the inositol 1,4,5-trisphosphate 5-phosphatase type II family.</text>
</comment>
<evidence type="ECO:0000256" key="9">
    <source>
        <dbReference type="ARBA" id="ARBA00023329"/>
    </source>
</evidence>
<feature type="domain" description="Rho-GAP" evidence="10">
    <location>
        <begin position="474"/>
        <end position="666"/>
    </location>
</feature>
<dbReference type="CDD" id="cd09093">
    <property type="entry name" value="INPP5c_INPP5B"/>
    <property type="match status" value="1"/>
</dbReference>
<dbReference type="FunFam" id="3.60.10.10:FF:000004">
    <property type="entry name" value="Type II inositol 1,4,5-trisphosphate 5-phosphatase"/>
    <property type="match status" value="1"/>
</dbReference>
<dbReference type="InterPro" id="IPR037793">
    <property type="entry name" value="OCRL1/INPP5B_INPP5c"/>
</dbReference>
<keyword evidence="12" id="KW-1185">Reference proteome</keyword>
<dbReference type="GO" id="GO:0046856">
    <property type="term" value="P:phosphatidylinositol dephosphorylation"/>
    <property type="evidence" value="ECO:0007669"/>
    <property type="project" value="InterPro"/>
</dbReference>
<dbReference type="SUPFAM" id="SSF56219">
    <property type="entry name" value="DNase I-like"/>
    <property type="match status" value="1"/>
</dbReference>
<dbReference type="InterPro" id="IPR048869">
    <property type="entry name" value="OCRL-1_2_ASH"/>
</dbReference>
<dbReference type="GO" id="GO:0052745">
    <property type="term" value="F:inositol phosphate phosphatase activity"/>
    <property type="evidence" value="ECO:0007669"/>
    <property type="project" value="InterPro"/>
</dbReference>
<dbReference type="FunFam" id="1.10.555.10:FF:000012">
    <property type="entry name" value="Putative inositol polyphosphate 5-phosphatase OCRL-1"/>
    <property type="match status" value="1"/>
</dbReference>
<evidence type="ECO:0000256" key="3">
    <source>
        <dbReference type="ARBA" id="ARBA00005910"/>
    </source>
</evidence>
<dbReference type="GO" id="GO:0031901">
    <property type="term" value="C:early endosome membrane"/>
    <property type="evidence" value="ECO:0007669"/>
    <property type="project" value="UniProtKB-SubCell"/>
</dbReference>
<evidence type="ECO:0000256" key="6">
    <source>
        <dbReference type="ARBA" id="ARBA00022801"/>
    </source>
</evidence>
<dbReference type="SMART" id="SM00128">
    <property type="entry name" value="IPPc"/>
    <property type="match status" value="1"/>
</dbReference>
<reference evidence="11" key="3">
    <citation type="submission" date="2025-09" db="UniProtKB">
        <authorList>
            <consortium name="Ensembl"/>
        </authorList>
    </citation>
    <scope>IDENTIFICATION</scope>
</reference>
<accession>A0A4W6FVD3</accession>
<dbReference type="Pfam" id="PF00620">
    <property type="entry name" value="RhoGAP"/>
    <property type="match status" value="1"/>
</dbReference>
<dbReference type="InterPro" id="IPR046985">
    <property type="entry name" value="IP5"/>
</dbReference>
<dbReference type="PANTHER" id="PTHR11200:SF176">
    <property type="entry name" value="INOSITOL POLYPHOSPHATE 5-PHOSPHATASE OCRL"/>
    <property type="match status" value="1"/>
</dbReference>
<organism evidence="11 12">
    <name type="scientific">Lates calcarifer</name>
    <name type="common">Barramundi</name>
    <name type="synonym">Holocentrus calcarifer</name>
    <dbReference type="NCBI Taxonomy" id="8187"/>
    <lineage>
        <taxon>Eukaryota</taxon>
        <taxon>Metazoa</taxon>
        <taxon>Chordata</taxon>
        <taxon>Craniata</taxon>
        <taxon>Vertebrata</taxon>
        <taxon>Euteleostomi</taxon>
        <taxon>Actinopterygii</taxon>
        <taxon>Neopterygii</taxon>
        <taxon>Teleostei</taxon>
        <taxon>Neoteleostei</taxon>
        <taxon>Acanthomorphata</taxon>
        <taxon>Carangaria</taxon>
        <taxon>Carangaria incertae sedis</taxon>
        <taxon>Centropomidae</taxon>
        <taxon>Lates</taxon>
    </lineage>
</organism>
<dbReference type="Proteomes" id="UP000314980">
    <property type="component" value="Unassembled WGS sequence"/>
</dbReference>
<evidence type="ECO:0000256" key="8">
    <source>
        <dbReference type="ARBA" id="ARBA00023136"/>
    </source>
</evidence>
<dbReference type="GO" id="GO:0007165">
    <property type="term" value="P:signal transduction"/>
    <property type="evidence" value="ECO:0007669"/>
    <property type="project" value="InterPro"/>
</dbReference>
<protein>
    <recommendedName>
        <fullName evidence="4">phosphoinositide 5-phosphatase</fullName>
        <ecNumber evidence="4">3.1.3.36</ecNumber>
    </recommendedName>
</protein>